<gene>
    <name evidence="7" type="primary">cobC</name>
    <name evidence="7" type="ORF">CLG_B0995</name>
</gene>
<dbReference type="EC" id="3.1.3.73" evidence="4"/>
<dbReference type="GO" id="GO:0016868">
    <property type="term" value="F:intramolecular phosphotransferase activity"/>
    <property type="evidence" value="ECO:0007669"/>
    <property type="project" value="InterPro"/>
</dbReference>
<sequence length="196" mass="22681">MTSLYLARHGESELNVAGVYFGVTDCHLTQKGEKQCIELGEKLSDIDFDIIITSPLKRAFNSAELISNASKEDIIVMKDLMELNFGAWEGMHYKDIEKRYNNKWQEWIKDWKNVSPPKGESFKEFYNRVKIILENILSKYKDKKILVVCHQGTLRVIASVLLDMGTNGYWRFAFDYGKYSLFEITDGFAVLKKINS</sequence>
<dbReference type="Pfam" id="PF00300">
    <property type="entry name" value="His_Phos_1"/>
    <property type="match status" value="1"/>
</dbReference>
<evidence type="ECO:0000313" key="7">
    <source>
        <dbReference type="EMBL" id="EES91241.1"/>
    </source>
</evidence>
<proteinExistence type="inferred from homology"/>
<dbReference type="GO" id="GO:0043755">
    <property type="term" value="F:alpha-ribazole phosphatase activity"/>
    <property type="evidence" value="ECO:0007669"/>
    <property type="project" value="UniProtKB-UniRule"/>
</dbReference>
<keyword evidence="3" id="KW-0413">Isomerase</keyword>
<evidence type="ECO:0000256" key="6">
    <source>
        <dbReference type="PIRSR" id="PIRSR613078-2"/>
    </source>
</evidence>
<evidence type="ECO:0000256" key="3">
    <source>
        <dbReference type="ARBA" id="ARBA00023235"/>
    </source>
</evidence>
<evidence type="ECO:0000313" key="8">
    <source>
        <dbReference type="Proteomes" id="UP000006160"/>
    </source>
</evidence>
<evidence type="ECO:0000256" key="4">
    <source>
        <dbReference type="NCBIfam" id="TIGR03162"/>
    </source>
</evidence>
<dbReference type="PIRSF" id="PIRSF000709">
    <property type="entry name" value="6PFK_2-Ptase"/>
    <property type="match status" value="1"/>
</dbReference>
<keyword evidence="7" id="KW-0378">Hydrolase</keyword>
<evidence type="ECO:0000256" key="2">
    <source>
        <dbReference type="ARBA" id="ARBA00023152"/>
    </source>
</evidence>
<reference evidence="7 8" key="1">
    <citation type="submission" date="2009-10" db="EMBL/GenBank/DDBJ databases">
        <authorList>
            <person name="Shrivastava S."/>
            <person name="Brinkac L.B."/>
            <person name="Brown J.L."/>
            <person name="Bruce D.B."/>
            <person name="Detter C."/>
            <person name="Green L.D."/>
            <person name="Munk C.A."/>
            <person name="Rogers Y.C."/>
            <person name="Tapia R."/>
            <person name="Saunders E.S."/>
            <person name="Sims D.R."/>
            <person name="Smith L.A."/>
            <person name="Smith T.J."/>
            <person name="Sutton G."/>
            <person name="Brettin T."/>
        </authorList>
    </citation>
    <scope>NUCLEOTIDE SEQUENCE [LARGE SCALE GENOMIC DNA]</scope>
    <source>
        <strain evidence="8">D str. 1873</strain>
    </source>
</reference>
<dbReference type="SMART" id="SM00855">
    <property type="entry name" value="PGAM"/>
    <property type="match status" value="1"/>
</dbReference>
<dbReference type="PANTHER" id="PTHR11931">
    <property type="entry name" value="PHOSPHOGLYCERATE MUTASE"/>
    <property type="match status" value="1"/>
</dbReference>
<dbReference type="Gene3D" id="3.40.50.1240">
    <property type="entry name" value="Phosphoglycerate mutase-like"/>
    <property type="match status" value="1"/>
</dbReference>
<feature type="binding site" evidence="6">
    <location>
        <position position="58"/>
    </location>
    <ligand>
        <name>substrate</name>
    </ligand>
</feature>
<dbReference type="InterPro" id="IPR029033">
    <property type="entry name" value="His_PPase_superfam"/>
</dbReference>
<dbReference type="CDD" id="cd07067">
    <property type="entry name" value="HP_PGM_like"/>
    <property type="match status" value="1"/>
</dbReference>
<dbReference type="GO" id="GO:0006096">
    <property type="term" value="P:glycolytic process"/>
    <property type="evidence" value="ECO:0007669"/>
    <property type="project" value="UniProtKB-KW"/>
</dbReference>
<dbReference type="SUPFAM" id="SSF53254">
    <property type="entry name" value="Phosphoglycerate mutase-like"/>
    <property type="match status" value="1"/>
</dbReference>
<evidence type="ECO:0000256" key="1">
    <source>
        <dbReference type="ARBA" id="ARBA00006717"/>
    </source>
</evidence>
<dbReference type="InterPro" id="IPR017578">
    <property type="entry name" value="Ribazole_CobC"/>
</dbReference>
<dbReference type="Proteomes" id="UP000006160">
    <property type="component" value="Unassembled WGS sequence"/>
</dbReference>
<keyword evidence="2" id="KW-0324">Glycolysis</keyword>
<organism evidence="7 8">
    <name type="scientific">Clostridium botulinum D str. 1873</name>
    <dbReference type="NCBI Taxonomy" id="592027"/>
    <lineage>
        <taxon>Bacteria</taxon>
        <taxon>Bacillati</taxon>
        <taxon>Bacillota</taxon>
        <taxon>Clostridia</taxon>
        <taxon>Eubacteriales</taxon>
        <taxon>Clostridiaceae</taxon>
        <taxon>Clostridium</taxon>
    </lineage>
</organism>
<dbReference type="InterPro" id="IPR001345">
    <property type="entry name" value="PG/BPGM_mutase_AS"/>
</dbReference>
<name>A0A9P2LLE9_CLOBO</name>
<dbReference type="NCBIfam" id="TIGR03162">
    <property type="entry name" value="ribazole_cobC"/>
    <property type="match status" value="1"/>
</dbReference>
<comment type="similarity">
    <text evidence="1">Belongs to the phosphoglycerate mutase family. BPG-dependent PGAM subfamily.</text>
</comment>
<protein>
    <recommendedName>
        <fullName evidence="4">Alpha-ribazole phosphatase</fullName>
        <ecNumber evidence="4">3.1.3.73</ecNumber>
    </recommendedName>
</protein>
<dbReference type="RefSeq" id="WP_003375881.1">
    <property type="nucleotide sequence ID" value="NZ_ACSJ01000007.1"/>
</dbReference>
<feature type="active site" description="Tele-phosphohistidine intermediate" evidence="5">
    <location>
        <position position="9"/>
    </location>
</feature>
<dbReference type="AlphaFoldDB" id="A0A9P2LLE9"/>
<evidence type="ECO:0000256" key="5">
    <source>
        <dbReference type="PIRSR" id="PIRSR613078-1"/>
    </source>
</evidence>
<dbReference type="EMBL" id="ACSJ01000007">
    <property type="protein sequence ID" value="EES91241.1"/>
    <property type="molecule type" value="Genomic_DNA"/>
</dbReference>
<dbReference type="InterPro" id="IPR005952">
    <property type="entry name" value="Phosphogly_mut1"/>
</dbReference>
<dbReference type="PROSITE" id="PS00175">
    <property type="entry name" value="PG_MUTASE"/>
    <property type="match status" value="1"/>
</dbReference>
<comment type="caution">
    <text evidence="7">The sequence shown here is derived from an EMBL/GenBank/DDBJ whole genome shotgun (WGS) entry which is preliminary data.</text>
</comment>
<feature type="active site" description="Proton donor/acceptor" evidence="5">
    <location>
        <position position="82"/>
    </location>
</feature>
<feature type="binding site" evidence="6">
    <location>
        <begin position="8"/>
        <end position="15"/>
    </location>
    <ligand>
        <name>substrate</name>
    </ligand>
</feature>
<dbReference type="GO" id="GO:0009236">
    <property type="term" value="P:cobalamin biosynthetic process"/>
    <property type="evidence" value="ECO:0007669"/>
    <property type="project" value="UniProtKB-UniRule"/>
</dbReference>
<accession>A0A9P2LLE9</accession>
<dbReference type="InterPro" id="IPR013078">
    <property type="entry name" value="His_Pase_superF_clade-1"/>
</dbReference>